<dbReference type="RefSeq" id="WP_157383381.1">
    <property type="nucleotide sequence ID" value="NZ_CP068985.1"/>
</dbReference>
<keyword evidence="4 8" id="KW-0032">Aminotransferase</keyword>
<dbReference type="PANTHER" id="PTHR10937">
    <property type="entry name" value="GLUCOSAMINE--FRUCTOSE-6-PHOSPHATE AMINOTRANSFERASE, ISOMERIZING"/>
    <property type="match status" value="1"/>
</dbReference>
<evidence type="ECO:0000256" key="4">
    <source>
        <dbReference type="ARBA" id="ARBA00022576"/>
    </source>
</evidence>
<dbReference type="Pfam" id="PF13522">
    <property type="entry name" value="GATase_6"/>
    <property type="match status" value="1"/>
</dbReference>
<dbReference type="EMBL" id="CP068985">
    <property type="protein sequence ID" value="QYC38827.1"/>
    <property type="molecule type" value="Genomic_DNA"/>
</dbReference>
<feature type="domain" description="Glutamine amidotransferase type-2" evidence="7">
    <location>
        <begin position="2"/>
        <end position="222"/>
    </location>
</feature>
<evidence type="ECO:0000256" key="5">
    <source>
        <dbReference type="ARBA" id="ARBA00022679"/>
    </source>
</evidence>
<keyword evidence="6" id="KW-0315">Glutamine amidotransferase</keyword>
<evidence type="ECO:0000256" key="2">
    <source>
        <dbReference type="ARBA" id="ARBA00012916"/>
    </source>
</evidence>
<reference evidence="8 9" key="1">
    <citation type="journal article" date="2021" name="ACS Chem. Biol.">
        <title>Genomic-Led Discovery of a Novel Glycopeptide Antibiotic by Nonomuraea coxensis DSM 45129.</title>
        <authorList>
            <person name="Yushchuk O."/>
            <person name="Vior N.M."/>
            <person name="Andreo-Vidal A."/>
            <person name="Berini F."/>
            <person name="Ruckert C."/>
            <person name="Busche T."/>
            <person name="Binda E."/>
            <person name="Kalinowski J."/>
            <person name="Truman A.W."/>
            <person name="Marinelli F."/>
        </authorList>
    </citation>
    <scope>NUCLEOTIDE SEQUENCE [LARGE SCALE GENOMIC DNA]</scope>
    <source>
        <strain evidence="8 9">DSM 45129</strain>
    </source>
</reference>
<dbReference type="Proteomes" id="UP000824681">
    <property type="component" value="Chromosome"/>
</dbReference>
<name>A0ABX8TTM4_9ACTN</name>
<evidence type="ECO:0000313" key="9">
    <source>
        <dbReference type="Proteomes" id="UP000824681"/>
    </source>
</evidence>
<sequence>MCGLVGMTAERDDVVPEVLARLASVEYRGYDSFGLAFLANGAIGMSKAVGSVSQALHERRLSRLQGSTCALAHTRWATHGRVTVSNAHPHLSFDGAVAVAHNGVIENHAGLRRKFESDVVRFTSETDSEVVAHIIATYLAAGVPLLTAICLTAGLLEGEFALGIISTADPSALYGVRQKSPLVLCEDGGRAAIASDQSALSGIARGRAVFLEDGDLVRLRANSIEVFTAGGGGVPLPVARAHLPCSDVGFTVSKSGHRHFMLKEIHETPQGGQTK</sequence>
<evidence type="ECO:0000256" key="1">
    <source>
        <dbReference type="ARBA" id="ARBA00001031"/>
    </source>
</evidence>
<comment type="catalytic activity">
    <reaction evidence="1">
        <text>D-fructose 6-phosphate + L-glutamine = D-glucosamine 6-phosphate + L-glutamate</text>
        <dbReference type="Rhea" id="RHEA:13237"/>
        <dbReference type="ChEBI" id="CHEBI:29985"/>
        <dbReference type="ChEBI" id="CHEBI:58359"/>
        <dbReference type="ChEBI" id="CHEBI:58725"/>
        <dbReference type="ChEBI" id="CHEBI:61527"/>
        <dbReference type="EC" id="2.6.1.16"/>
    </reaction>
</comment>
<dbReference type="GO" id="GO:0004360">
    <property type="term" value="F:glutamine-fructose-6-phosphate transaminase (isomerizing) activity"/>
    <property type="evidence" value="ECO:0007669"/>
    <property type="project" value="UniProtKB-EC"/>
</dbReference>
<evidence type="ECO:0000259" key="7">
    <source>
        <dbReference type="PROSITE" id="PS51278"/>
    </source>
</evidence>
<evidence type="ECO:0000313" key="8">
    <source>
        <dbReference type="EMBL" id="QYC38827.1"/>
    </source>
</evidence>
<proteinExistence type="predicted"/>
<protein>
    <recommendedName>
        <fullName evidence="3">Glutamine--fructose-6-phosphate aminotransferase [isomerizing]</fullName>
        <ecNumber evidence="2">2.6.1.16</ecNumber>
    </recommendedName>
</protein>
<keyword evidence="5 8" id="KW-0808">Transferase</keyword>
<dbReference type="PANTHER" id="PTHR10937:SF0">
    <property type="entry name" value="GLUTAMINE--FRUCTOSE-6-PHOSPHATE TRANSAMINASE (ISOMERIZING)"/>
    <property type="match status" value="1"/>
</dbReference>
<dbReference type="InterPro" id="IPR029055">
    <property type="entry name" value="Ntn_hydrolases_N"/>
</dbReference>
<dbReference type="InterPro" id="IPR017932">
    <property type="entry name" value="GATase_2_dom"/>
</dbReference>
<dbReference type="EC" id="2.6.1.16" evidence="2"/>
<dbReference type="SUPFAM" id="SSF56235">
    <property type="entry name" value="N-terminal nucleophile aminohydrolases (Ntn hydrolases)"/>
    <property type="match status" value="1"/>
</dbReference>
<accession>A0ABX8TTM4</accession>
<organism evidence="8 9">
    <name type="scientific">Nonomuraea coxensis DSM 45129</name>
    <dbReference type="NCBI Taxonomy" id="1122611"/>
    <lineage>
        <taxon>Bacteria</taxon>
        <taxon>Bacillati</taxon>
        <taxon>Actinomycetota</taxon>
        <taxon>Actinomycetes</taxon>
        <taxon>Streptosporangiales</taxon>
        <taxon>Streptosporangiaceae</taxon>
        <taxon>Nonomuraea</taxon>
    </lineage>
</organism>
<dbReference type="PROSITE" id="PS51278">
    <property type="entry name" value="GATASE_TYPE_2"/>
    <property type="match status" value="1"/>
</dbReference>
<gene>
    <name evidence="8" type="primary">glmS2</name>
    <name evidence="8" type="ORF">Nocox_06000</name>
</gene>
<evidence type="ECO:0000256" key="6">
    <source>
        <dbReference type="ARBA" id="ARBA00022962"/>
    </source>
</evidence>
<keyword evidence="9" id="KW-1185">Reference proteome</keyword>
<dbReference type="Gene3D" id="3.60.20.10">
    <property type="entry name" value="Glutamine Phosphoribosylpyrophosphate, subunit 1, domain 1"/>
    <property type="match status" value="1"/>
</dbReference>
<evidence type="ECO:0000256" key="3">
    <source>
        <dbReference type="ARBA" id="ARBA00016090"/>
    </source>
</evidence>